<dbReference type="Gene3D" id="3.40.50.150">
    <property type="entry name" value="Vaccinia Virus protein VP39"/>
    <property type="match status" value="1"/>
</dbReference>
<dbReference type="Proteomes" id="UP000199658">
    <property type="component" value="Unassembled WGS sequence"/>
</dbReference>
<sequence>MSQPRPLTDRDALVRQRARAALQGPVEFLHDEAAYEIQERLIDVNRTFKSPAIVTGHPEFWAKIIPEALIVSDEDTLALEPDAHDLVIHAMCLHWANDPVGQMVQCRRALKSDGLFIAVFLGGQTLFELRAALSEAEVALSGGLAPRVAPMGEIRDLGGLIQRAGLALPVADSSKRSVSYGSPMALMQDLRAMGEGNALMDRQKSAPRRDLFTRMARIYSDHYAIDENRIPATFEMIFLTGWAPSETQQKPLQPGSASIRLADFLNTTELGPDAKPVKGHEDKKR</sequence>
<evidence type="ECO:0000256" key="2">
    <source>
        <dbReference type="ARBA" id="ARBA00022679"/>
    </source>
</evidence>
<keyword evidence="5" id="KW-1185">Reference proteome</keyword>
<dbReference type="AlphaFoldDB" id="A0A1I6G054"/>
<gene>
    <name evidence="4" type="ORF">SAMN04488002_0654</name>
</gene>
<proteinExistence type="predicted"/>
<organism evidence="4 5">
    <name type="scientific">Litoreibacter janthinus</name>
    <dbReference type="NCBI Taxonomy" id="670154"/>
    <lineage>
        <taxon>Bacteria</taxon>
        <taxon>Pseudomonadati</taxon>
        <taxon>Pseudomonadota</taxon>
        <taxon>Alphaproteobacteria</taxon>
        <taxon>Rhodobacterales</taxon>
        <taxon>Roseobacteraceae</taxon>
        <taxon>Litoreibacter</taxon>
    </lineage>
</organism>
<feature type="domain" description="Methyltransferase type 11" evidence="3">
    <location>
        <begin position="69"/>
        <end position="117"/>
    </location>
</feature>
<dbReference type="GO" id="GO:0008757">
    <property type="term" value="F:S-adenosylmethionine-dependent methyltransferase activity"/>
    <property type="evidence" value="ECO:0007669"/>
    <property type="project" value="InterPro"/>
</dbReference>
<dbReference type="InterPro" id="IPR050602">
    <property type="entry name" value="Malonyl-ACP_OMT"/>
</dbReference>
<dbReference type="OrthoDB" id="9793723at2"/>
<name>A0A1I6G054_9RHOB</name>
<evidence type="ECO:0000259" key="3">
    <source>
        <dbReference type="Pfam" id="PF08241"/>
    </source>
</evidence>
<evidence type="ECO:0000313" key="4">
    <source>
        <dbReference type="EMBL" id="SFR35520.1"/>
    </source>
</evidence>
<dbReference type="Pfam" id="PF08241">
    <property type="entry name" value="Methyltransf_11"/>
    <property type="match status" value="1"/>
</dbReference>
<keyword evidence="2 4" id="KW-0808">Transferase</keyword>
<reference evidence="5" key="1">
    <citation type="submission" date="2016-10" db="EMBL/GenBank/DDBJ databases">
        <authorList>
            <person name="Varghese N."/>
            <person name="Submissions S."/>
        </authorList>
    </citation>
    <scope>NUCLEOTIDE SEQUENCE [LARGE SCALE GENOMIC DNA]</scope>
    <source>
        <strain evidence="5">DSM 26921</strain>
    </source>
</reference>
<dbReference type="GO" id="GO:0032259">
    <property type="term" value="P:methylation"/>
    <property type="evidence" value="ECO:0007669"/>
    <property type="project" value="UniProtKB-KW"/>
</dbReference>
<protein>
    <submittedName>
        <fullName evidence="4">Methyltransferase domain-containing protein</fullName>
    </submittedName>
</protein>
<dbReference type="STRING" id="670154.SAMN04488002_0654"/>
<dbReference type="InterPro" id="IPR029063">
    <property type="entry name" value="SAM-dependent_MTases_sf"/>
</dbReference>
<dbReference type="PANTHER" id="PTHR13090">
    <property type="entry name" value="ARGININE-HYDROXYLASE NDUFAF5, MITOCHONDRIAL"/>
    <property type="match status" value="1"/>
</dbReference>
<evidence type="ECO:0000313" key="5">
    <source>
        <dbReference type="Proteomes" id="UP000199658"/>
    </source>
</evidence>
<dbReference type="EMBL" id="FOYO01000001">
    <property type="protein sequence ID" value="SFR35520.1"/>
    <property type="molecule type" value="Genomic_DNA"/>
</dbReference>
<dbReference type="PANTHER" id="PTHR13090:SF1">
    <property type="entry name" value="ARGININE-HYDROXYLASE NDUFAF5, MITOCHONDRIAL"/>
    <property type="match status" value="1"/>
</dbReference>
<keyword evidence="1 4" id="KW-0489">Methyltransferase</keyword>
<evidence type="ECO:0000256" key="1">
    <source>
        <dbReference type="ARBA" id="ARBA00022603"/>
    </source>
</evidence>
<accession>A0A1I6G054</accession>
<dbReference type="SUPFAM" id="SSF53335">
    <property type="entry name" value="S-adenosyl-L-methionine-dependent methyltransferases"/>
    <property type="match status" value="1"/>
</dbReference>
<dbReference type="InterPro" id="IPR013216">
    <property type="entry name" value="Methyltransf_11"/>
</dbReference>
<dbReference type="RefSeq" id="WP_090212440.1">
    <property type="nucleotide sequence ID" value="NZ_FOYO01000001.1"/>
</dbReference>